<name>A0A8T0DC16_9TREM</name>
<evidence type="ECO:0000313" key="1">
    <source>
        <dbReference type="EMBL" id="KAF8565363.1"/>
    </source>
</evidence>
<keyword evidence="2" id="KW-1185">Reference proteome</keyword>
<dbReference type="Proteomes" id="UP000699462">
    <property type="component" value="Unassembled WGS sequence"/>
</dbReference>
<evidence type="ECO:0000313" key="2">
    <source>
        <dbReference type="Proteomes" id="UP000699462"/>
    </source>
</evidence>
<gene>
    <name evidence="1" type="ORF">P879_06356</name>
</gene>
<sequence length="164" mass="18846">MVSEDRFIVSVENKHADTKLTMRRCPTLGGNYVDHYRTAGSEVQSTTKRHNVRKCPPAGNAPRLLSMITILILCYESALWIGPRMGVQAMPTDTPRPKRLSDDHPFPDVFSLDGTTEDQDSYYLDPNFKQKIRQDALDLFENERKVNDIVRQLVKYHFVHGTPR</sequence>
<organism evidence="1 2">
    <name type="scientific">Paragonimus westermani</name>
    <dbReference type="NCBI Taxonomy" id="34504"/>
    <lineage>
        <taxon>Eukaryota</taxon>
        <taxon>Metazoa</taxon>
        <taxon>Spiralia</taxon>
        <taxon>Lophotrochozoa</taxon>
        <taxon>Platyhelminthes</taxon>
        <taxon>Trematoda</taxon>
        <taxon>Digenea</taxon>
        <taxon>Plagiorchiida</taxon>
        <taxon>Troglotremata</taxon>
        <taxon>Troglotrematidae</taxon>
        <taxon>Paragonimus</taxon>
    </lineage>
</organism>
<reference evidence="1 2" key="1">
    <citation type="submission" date="2019-07" db="EMBL/GenBank/DDBJ databases">
        <title>Annotation for the trematode Paragonimus westermani.</title>
        <authorList>
            <person name="Choi Y.-J."/>
        </authorList>
    </citation>
    <scope>NUCLEOTIDE SEQUENCE [LARGE SCALE GENOMIC DNA]</scope>
    <source>
        <strain evidence="1">180907_Pwestermani</strain>
    </source>
</reference>
<dbReference type="EMBL" id="JTDF01006895">
    <property type="protein sequence ID" value="KAF8565363.1"/>
    <property type="molecule type" value="Genomic_DNA"/>
</dbReference>
<protein>
    <submittedName>
        <fullName evidence="1">Uncharacterized protein</fullName>
    </submittedName>
</protein>
<dbReference type="AlphaFoldDB" id="A0A8T0DC16"/>
<comment type="caution">
    <text evidence="1">The sequence shown here is derived from an EMBL/GenBank/DDBJ whole genome shotgun (WGS) entry which is preliminary data.</text>
</comment>
<proteinExistence type="predicted"/>
<accession>A0A8T0DC16</accession>